<dbReference type="GO" id="GO:0016020">
    <property type="term" value="C:membrane"/>
    <property type="evidence" value="ECO:0007669"/>
    <property type="project" value="UniProtKB-SubCell"/>
</dbReference>
<gene>
    <name evidence="8" type="ORF">LTR62_002292</name>
</gene>
<dbReference type="Gene3D" id="1.20.1250.20">
    <property type="entry name" value="MFS general substrate transporter like domains"/>
    <property type="match status" value="3"/>
</dbReference>
<name>A0AAN7TGZ1_9PEZI</name>
<evidence type="ECO:0000256" key="4">
    <source>
        <dbReference type="ARBA" id="ARBA00022989"/>
    </source>
</evidence>
<dbReference type="PANTHER" id="PTHR43791:SF50">
    <property type="entry name" value="TRANSPORTER, PUTATIVE (AFU_ORTHOLOGUE AFUA_2G00840)-RELATED"/>
    <property type="match status" value="1"/>
</dbReference>
<feature type="transmembrane region" description="Helical" evidence="7">
    <location>
        <begin position="338"/>
        <end position="362"/>
    </location>
</feature>
<reference evidence="8" key="1">
    <citation type="submission" date="2023-08" db="EMBL/GenBank/DDBJ databases">
        <title>Black Yeasts Isolated from many extreme environments.</title>
        <authorList>
            <person name="Coleine C."/>
            <person name="Stajich J.E."/>
            <person name="Selbmann L."/>
        </authorList>
    </citation>
    <scope>NUCLEOTIDE SEQUENCE</scope>
    <source>
        <strain evidence="8">CCFEE 5401</strain>
    </source>
</reference>
<evidence type="ECO:0000313" key="8">
    <source>
        <dbReference type="EMBL" id="KAK5114718.1"/>
    </source>
</evidence>
<feature type="transmembrane region" description="Helical" evidence="7">
    <location>
        <begin position="407"/>
        <end position="429"/>
    </location>
</feature>
<evidence type="ECO:0000256" key="2">
    <source>
        <dbReference type="ARBA" id="ARBA00022448"/>
    </source>
</evidence>
<dbReference type="SUPFAM" id="SSF103473">
    <property type="entry name" value="MFS general substrate transporter"/>
    <property type="match status" value="1"/>
</dbReference>
<dbReference type="GO" id="GO:0022857">
    <property type="term" value="F:transmembrane transporter activity"/>
    <property type="evidence" value="ECO:0007669"/>
    <property type="project" value="InterPro"/>
</dbReference>
<dbReference type="EMBL" id="JAVRRL010000016">
    <property type="protein sequence ID" value="KAK5114718.1"/>
    <property type="molecule type" value="Genomic_DNA"/>
</dbReference>
<feature type="transmembrane region" description="Helical" evidence="7">
    <location>
        <begin position="146"/>
        <end position="168"/>
    </location>
</feature>
<dbReference type="FunFam" id="1.20.1250.20:FF:000013">
    <property type="entry name" value="MFS general substrate transporter"/>
    <property type="match status" value="1"/>
</dbReference>
<dbReference type="InterPro" id="IPR011701">
    <property type="entry name" value="MFS"/>
</dbReference>
<sequence>MADTEKAEATTTRHPIDIVSGSRKNAEDKHLQPTPSLLSTTTTPGTLTTLHDRTSPHAERALCRKLDTHILPLLTLMYLFNALDKSNLGNAKTAGLEKDLHMIGTNDYNILLSIFFVPYVLTAPFLGVVGKMYGPIYRRGELARRLAIFYAASNIAYAFGGLLAFGVFHIKSGSLPSWKYLFVIEGALSMGMAVIAFIFLPRSAAEATFLTGAEKELAFYRIQVDSSAIVNEKFNLREASRILRHWTSWLILAIEMCLGIPLQSVSLFLPQIVARLGYSTVKTNLYTVAPNITGAVMLLVLAFASDYTRWRFPFVALGFLFTFCGMIIYASIDVKHDLHVAYFACFMMTWGTSAPSVLLDVWYNNNIADENRRLFLTTLGVPIANLMGVVSSNVFRNQDAPQYIPALATTAAFGATGLVLTLVLGGYMIMDNKRRDRKQGVRLRARDVATERLREGPDCVEFRWVY</sequence>
<evidence type="ECO:0008006" key="10">
    <source>
        <dbReference type="Google" id="ProtNLM"/>
    </source>
</evidence>
<evidence type="ECO:0000256" key="3">
    <source>
        <dbReference type="ARBA" id="ARBA00022692"/>
    </source>
</evidence>
<comment type="caution">
    <text evidence="8">The sequence shown here is derived from an EMBL/GenBank/DDBJ whole genome shotgun (WGS) entry which is preliminary data.</text>
</comment>
<keyword evidence="5 7" id="KW-0472">Membrane</keyword>
<organism evidence="8 9">
    <name type="scientific">Meristemomyces frigidus</name>
    <dbReference type="NCBI Taxonomy" id="1508187"/>
    <lineage>
        <taxon>Eukaryota</taxon>
        <taxon>Fungi</taxon>
        <taxon>Dikarya</taxon>
        <taxon>Ascomycota</taxon>
        <taxon>Pezizomycotina</taxon>
        <taxon>Dothideomycetes</taxon>
        <taxon>Dothideomycetidae</taxon>
        <taxon>Mycosphaerellales</taxon>
        <taxon>Teratosphaeriaceae</taxon>
        <taxon>Meristemomyces</taxon>
    </lineage>
</organism>
<feature type="transmembrane region" description="Helical" evidence="7">
    <location>
        <begin position="180"/>
        <end position="200"/>
    </location>
</feature>
<accession>A0AAN7TGZ1</accession>
<evidence type="ECO:0000256" key="6">
    <source>
        <dbReference type="SAM" id="MobiDB-lite"/>
    </source>
</evidence>
<keyword evidence="4 7" id="KW-1133">Transmembrane helix</keyword>
<keyword evidence="3 7" id="KW-0812">Transmembrane</keyword>
<dbReference type="PANTHER" id="PTHR43791">
    <property type="entry name" value="PERMEASE-RELATED"/>
    <property type="match status" value="1"/>
</dbReference>
<feature type="region of interest" description="Disordered" evidence="6">
    <location>
        <begin position="1"/>
        <end position="54"/>
    </location>
</feature>
<dbReference type="Proteomes" id="UP001310890">
    <property type="component" value="Unassembled WGS sequence"/>
</dbReference>
<dbReference type="AlphaFoldDB" id="A0AAN7TGZ1"/>
<protein>
    <recommendedName>
        <fullName evidence="10">Major facilitator superfamily (MFS) profile domain-containing protein</fullName>
    </recommendedName>
</protein>
<evidence type="ECO:0000256" key="7">
    <source>
        <dbReference type="SAM" id="Phobius"/>
    </source>
</evidence>
<proteinExistence type="predicted"/>
<feature type="transmembrane region" description="Helical" evidence="7">
    <location>
        <begin position="285"/>
        <end position="305"/>
    </location>
</feature>
<feature type="compositionally biased region" description="Low complexity" evidence="6">
    <location>
        <begin position="33"/>
        <end position="49"/>
    </location>
</feature>
<comment type="subcellular location">
    <subcellularLocation>
        <location evidence="1">Membrane</location>
        <topology evidence="1">Multi-pass membrane protein</topology>
    </subcellularLocation>
</comment>
<evidence type="ECO:0000256" key="5">
    <source>
        <dbReference type="ARBA" id="ARBA00023136"/>
    </source>
</evidence>
<evidence type="ECO:0000313" key="9">
    <source>
        <dbReference type="Proteomes" id="UP001310890"/>
    </source>
</evidence>
<feature type="transmembrane region" description="Helical" evidence="7">
    <location>
        <begin position="249"/>
        <end position="273"/>
    </location>
</feature>
<feature type="transmembrane region" description="Helical" evidence="7">
    <location>
        <begin position="312"/>
        <end position="332"/>
    </location>
</feature>
<keyword evidence="2" id="KW-0813">Transport</keyword>
<evidence type="ECO:0000256" key="1">
    <source>
        <dbReference type="ARBA" id="ARBA00004141"/>
    </source>
</evidence>
<feature type="transmembrane region" description="Helical" evidence="7">
    <location>
        <begin position="110"/>
        <end position="134"/>
    </location>
</feature>
<feature type="transmembrane region" description="Helical" evidence="7">
    <location>
        <begin position="374"/>
        <end position="395"/>
    </location>
</feature>
<dbReference type="Pfam" id="PF07690">
    <property type="entry name" value="MFS_1"/>
    <property type="match status" value="1"/>
</dbReference>
<dbReference type="InterPro" id="IPR036259">
    <property type="entry name" value="MFS_trans_sf"/>
</dbReference>